<evidence type="ECO:0000256" key="1">
    <source>
        <dbReference type="SAM" id="MobiDB-lite"/>
    </source>
</evidence>
<feature type="compositionally biased region" description="Low complexity" evidence="1">
    <location>
        <begin position="219"/>
        <end position="257"/>
    </location>
</feature>
<feature type="compositionally biased region" description="Pro residues" evidence="1">
    <location>
        <begin position="359"/>
        <end position="371"/>
    </location>
</feature>
<dbReference type="OrthoDB" id="3011919at2759"/>
<comment type="caution">
    <text evidence="2">The sequence shown here is derived from an EMBL/GenBank/DDBJ whole genome shotgun (WGS) entry which is preliminary data.</text>
</comment>
<evidence type="ECO:0000313" key="2">
    <source>
        <dbReference type="EMBL" id="KAJ4485301.1"/>
    </source>
</evidence>
<feature type="region of interest" description="Disordered" evidence="1">
    <location>
        <begin position="585"/>
        <end position="609"/>
    </location>
</feature>
<feature type="compositionally biased region" description="Low complexity" evidence="1">
    <location>
        <begin position="34"/>
        <end position="62"/>
    </location>
</feature>
<reference evidence="2" key="1">
    <citation type="submission" date="2022-08" db="EMBL/GenBank/DDBJ databases">
        <title>A Global Phylogenomic Analysis of the Shiitake Genus Lentinula.</title>
        <authorList>
            <consortium name="DOE Joint Genome Institute"/>
            <person name="Sierra-Patev S."/>
            <person name="Min B."/>
            <person name="Naranjo-Ortiz M."/>
            <person name="Looney B."/>
            <person name="Konkel Z."/>
            <person name="Slot J.C."/>
            <person name="Sakamoto Y."/>
            <person name="Steenwyk J.L."/>
            <person name="Rokas A."/>
            <person name="Carro J."/>
            <person name="Camarero S."/>
            <person name="Ferreira P."/>
            <person name="Molpeceres G."/>
            <person name="Ruiz-Duenas F.J."/>
            <person name="Serrano A."/>
            <person name="Henrissat B."/>
            <person name="Drula E."/>
            <person name="Hughes K.W."/>
            <person name="Mata J.L."/>
            <person name="Ishikawa N.K."/>
            <person name="Vargas-Isla R."/>
            <person name="Ushijima S."/>
            <person name="Smith C.A."/>
            <person name="Ahrendt S."/>
            <person name="Andreopoulos W."/>
            <person name="He G."/>
            <person name="Labutti K."/>
            <person name="Lipzen A."/>
            <person name="Ng V."/>
            <person name="Riley R."/>
            <person name="Sandor L."/>
            <person name="Barry K."/>
            <person name="Martinez A.T."/>
            <person name="Xiao Y."/>
            <person name="Gibbons J.G."/>
            <person name="Terashima K."/>
            <person name="Grigoriev I.V."/>
            <person name="Hibbett D.S."/>
        </authorList>
    </citation>
    <scope>NUCLEOTIDE SEQUENCE</scope>
    <source>
        <strain evidence="2">JLM2183</strain>
    </source>
</reference>
<keyword evidence="3" id="KW-1185">Reference proteome</keyword>
<gene>
    <name evidence="2" type="ORF">J3R30DRAFT_1339456</name>
</gene>
<name>A0A9W9AN09_9AGAR</name>
<dbReference type="Proteomes" id="UP001150266">
    <property type="component" value="Unassembled WGS sequence"/>
</dbReference>
<feature type="compositionally biased region" description="Basic residues" evidence="1">
    <location>
        <begin position="338"/>
        <end position="351"/>
    </location>
</feature>
<accession>A0A9W9AN09</accession>
<evidence type="ECO:0000313" key="3">
    <source>
        <dbReference type="Proteomes" id="UP001150266"/>
    </source>
</evidence>
<feature type="region of interest" description="Disordered" evidence="1">
    <location>
        <begin position="153"/>
        <end position="193"/>
    </location>
</feature>
<proteinExistence type="predicted"/>
<feature type="region of interest" description="Disordered" evidence="1">
    <location>
        <begin position="324"/>
        <end position="371"/>
    </location>
</feature>
<feature type="region of interest" description="Disordered" evidence="1">
    <location>
        <begin position="219"/>
        <end position="265"/>
    </location>
</feature>
<organism evidence="2 3">
    <name type="scientific">Lentinula aciculospora</name>
    <dbReference type="NCBI Taxonomy" id="153920"/>
    <lineage>
        <taxon>Eukaryota</taxon>
        <taxon>Fungi</taxon>
        <taxon>Dikarya</taxon>
        <taxon>Basidiomycota</taxon>
        <taxon>Agaricomycotina</taxon>
        <taxon>Agaricomycetes</taxon>
        <taxon>Agaricomycetidae</taxon>
        <taxon>Agaricales</taxon>
        <taxon>Marasmiineae</taxon>
        <taxon>Omphalotaceae</taxon>
        <taxon>Lentinula</taxon>
    </lineage>
</organism>
<protein>
    <submittedName>
        <fullName evidence="2">Uncharacterized protein</fullName>
    </submittedName>
</protein>
<sequence length="609" mass="66117">MSVTFSLSEFAELVSTALEIDTSLDSKLSTFDSFSPSSSSYSTANAKPSSSLPLTQKSSSNSPRVLRKIRSLLAYGTGRINQSTLPPLPKPSLKSTRSEPLIANSEPSLKPISYVSLLGQKTQLKAEADLFVPYLPLADRHERFGTSSSIFSRHGSDCGSSVVPPNDASESGHYMFSKPLPTPPQSPTHRRASFSSSVCYSQSTEFSASHSDFIDVSKSTTSKSKHSSISSCTTRSSTSLGKSTHPSSKSSMQSHSLDGSDSDPFAKGRVQVVTRRTSAGSSYGGPNIYSSNPVHPFSSSHPAQSIRTVQEVSTDESLEAEYCHFMSPSQVPTSRSSDRRKRVSTKGRPKQKPALTCPFPLPPRSQAPTGPLPPIPINTVCSSSTEDINGLPSPPITPPGSFRESFVLSKIQNYRDWTLGMPYTTDEDISDLKRINRRTGLSRSKEVMPRRRSSRPLRKEDSLVLPHPERSMHILSLAERRTDLKPMGHKRKGSPFPLILTPLPPWPSSDPAADNFCSSSSISPSCHSLMSSTSDSSDPLENVHRRREMMMKEPAGMILGKNGFPVPLSILPTPKLLIVATSTNLEGGSRLTEDSMDAETPMQSPTTPT</sequence>
<dbReference type="EMBL" id="JAOTPV010000003">
    <property type="protein sequence ID" value="KAJ4485301.1"/>
    <property type="molecule type" value="Genomic_DNA"/>
</dbReference>
<dbReference type="AlphaFoldDB" id="A0A9W9AN09"/>
<feature type="region of interest" description="Disordered" evidence="1">
    <location>
        <begin position="34"/>
        <end position="63"/>
    </location>
</feature>